<dbReference type="AlphaFoldDB" id="A0A6P5Z926"/>
<dbReference type="RefSeq" id="XP_022748921.1">
    <property type="nucleotide sequence ID" value="XM_022893186.1"/>
</dbReference>
<dbReference type="GeneID" id="111298474"/>
<dbReference type="KEGG" id="dzi:111298474"/>
<name>A0A6P5Z926_DURZI</name>
<evidence type="ECO:0000313" key="1">
    <source>
        <dbReference type="Proteomes" id="UP000515121"/>
    </source>
</evidence>
<evidence type="ECO:0000313" key="2">
    <source>
        <dbReference type="RefSeq" id="XP_022748921.1"/>
    </source>
</evidence>
<accession>A0A6P5Z926</accession>
<protein>
    <submittedName>
        <fullName evidence="2">Uncharacterized protein LOC111298474</fullName>
    </submittedName>
</protein>
<organism evidence="1 2">
    <name type="scientific">Durio zibethinus</name>
    <name type="common">Durian</name>
    <dbReference type="NCBI Taxonomy" id="66656"/>
    <lineage>
        <taxon>Eukaryota</taxon>
        <taxon>Viridiplantae</taxon>
        <taxon>Streptophyta</taxon>
        <taxon>Embryophyta</taxon>
        <taxon>Tracheophyta</taxon>
        <taxon>Spermatophyta</taxon>
        <taxon>Magnoliopsida</taxon>
        <taxon>eudicotyledons</taxon>
        <taxon>Gunneridae</taxon>
        <taxon>Pentapetalae</taxon>
        <taxon>rosids</taxon>
        <taxon>malvids</taxon>
        <taxon>Malvales</taxon>
        <taxon>Malvaceae</taxon>
        <taxon>Helicteroideae</taxon>
        <taxon>Durio</taxon>
    </lineage>
</organism>
<dbReference type="Proteomes" id="UP000515121">
    <property type="component" value="Unplaced"/>
</dbReference>
<sequence>MAGSFRKLRCFFLLSGARECKFFSKTFHSGDKIYPLEDPKSTPAPGPVNSESKLDPMAIMVWALACPPSNQHSTTSTAFKNVLLAEELLMKNMRRAVRRKTTTTMVTARAIITTILVTPATATTMATQSSYKTNSYRSSYNNNVYEIERQGMSDTRFVEGGKYYMM</sequence>
<proteinExistence type="predicted"/>
<gene>
    <name evidence="2" type="primary">LOC111298474</name>
</gene>
<reference evidence="2" key="1">
    <citation type="submission" date="2025-08" db="UniProtKB">
        <authorList>
            <consortium name="RefSeq"/>
        </authorList>
    </citation>
    <scope>IDENTIFICATION</scope>
    <source>
        <tissue evidence="2">Fruit stalk</tissue>
    </source>
</reference>
<keyword evidence="1" id="KW-1185">Reference proteome</keyword>